<reference evidence="1 2" key="1">
    <citation type="submission" date="2016-10" db="EMBL/GenBank/DDBJ databases">
        <authorList>
            <person name="de Groot N.N."/>
        </authorList>
    </citation>
    <scope>NUCLEOTIDE SEQUENCE [LARGE SCALE GENOMIC DNA]</scope>
    <source>
        <strain evidence="1 2">DSM 26880</strain>
    </source>
</reference>
<protein>
    <submittedName>
        <fullName evidence="1">Phage major tail protein, TP901-1 family</fullName>
    </submittedName>
</protein>
<gene>
    <name evidence="1" type="ORF">SAMN05444340_103124</name>
</gene>
<dbReference type="PRINTS" id="PR01996">
    <property type="entry name" value="MTP1FAMILY"/>
</dbReference>
<evidence type="ECO:0000313" key="1">
    <source>
        <dbReference type="EMBL" id="SDY08416.1"/>
    </source>
</evidence>
<dbReference type="InterPro" id="IPR022344">
    <property type="entry name" value="GTA_major-tail"/>
</dbReference>
<organism evidence="1 2">
    <name type="scientific">Citreimonas salinaria</name>
    <dbReference type="NCBI Taxonomy" id="321339"/>
    <lineage>
        <taxon>Bacteria</taxon>
        <taxon>Pseudomonadati</taxon>
        <taxon>Pseudomonadota</taxon>
        <taxon>Alphaproteobacteria</taxon>
        <taxon>Rhodobacterales</taxon>
        <taxon>Roseobacteraceae</taxon>
        <taxon>Citreimonas</taxon>
    </lineage>
</organism>
<dbReference type="EMBL" id="FNPF01000003">
    <property type="protein sequence ID" value="SDY08416.1"/>
    <property type="molecule type" value="Genomic_DNA"/>
</dbReference>
<dbReference type="Pfam" id="PF06199">
    <property type="entry name" value="Phage_tail_2"/>
    <property type="match status" value="1"/>
</dbReference>
<evidence type="ECO:0000313" key="2">
    <source>
        <dbReference type="Proteomes" id="UP000199286"/>
    </source>
</evidence>
<dbReference type="AlphaFoldDB" id="A0A1H3GYN0"/>
<accession>A0A1H3GYN0</accession>
<dbReference type="Proteomes" id="UP000199286">
    <property type="component" value="Unassembled WGS sequence"/>
</dbReference>
<proteinExistence type="predicted"/>
<dbReference type="OrthoDB" id="7266971at2"/>
<keyword evidence="2" id="KW-1185">Reference proteome</keyword>
<dbReference type="STRING" id="321339.SAMN05444340_103124"/>
<name>A0A1H3GYN0_9RHOB</name>
<sequence>MGAQNGKDLLVKVDLTGSGQFETMAGLRATRVSFNAEQVDVTTLESQGGWRELLAGAGVKSANISGSGVFKDAGTDERARQIFFDGETPDFQVIIPDFGTVQGAFQVTAIEYAGSHNGEATYEVSLASAGALQFTAQPV</sequence>
<dbReference type="NCBIfam" id="TIGR02126">
    <property type="entry name" value="phgtail_TP901_1"/>
    <property type="match status" value="1"/>
</dbReference>
<dbReference type="Gene3D" id="4.10.410.40">
    <property type="match status" value="1"/>
</dbReference>
<dbReference type="RefSeq" id="WP_089880107.1">
    <property type="nucleotide sequence ID" value="NZ_FNPF01000003.1"/>
</dbReference>
<dbReference type="InterPro" id="IPR011855">
    <property type="entry name" value="Phgtail_TP901_1"/>
</dbReference>